<dbReference type="GO" id="GO:0016020">
    <property type="term" value="C:membrane"/>
    <property type="evidence" value="ECO:0007669"/>
    <property type="project" value="UniProtKB-SubCell"/>
</dbReference>
<dbReference type="PANTHER" id="PTHR10165">
    <property type="entry name" value="LIPID PHOSPHATE PHOSPHATASE"/>
    <property type="match status" value="1"/>
</dbReference>
<keyword evidence="6 7" id="KW-0472">Membrane</keyword>
<protein>
    <recommendedName>
        <fullName evidence="8">Phosphatidic acid phosphatase type 2/haloperoxidase domain-containing protein</fullName>
    </recommendedName>
</protein>
<comment type="caution">
    <text evidence="9">The sequence shown here is derived from an EMBL/GenBank/DDBJ whole genome shotgun (WGS) entry which is preliminary data.</text>
</comment>
<dbReference type="InterPro" id="IPR043216">
    <property type="entry name" value="PAP-like"/>
</dbReference>
<evidence type="ECO:0000256" key="7">
    <source>
        <dbReference type="SAM" id="Phobius"/>
    </source>
</evidence>
<dbReference type="SMART" id="SM00014">
    <property type="entry name" value="acidPPc"/>
    <property type="match status" value="1"/>
</dbReference>
<keyword evidence="3 7" id="KW-0812">Transmembrane</keyword>
<feature type="transmembrane region" description="Helical" evidence="7">
    <location>
        <begin position="96"/>
        <end position="113"/>
    </location>
</feature>
<dbReference type="SUPFAM" id="SSF48317">
    <property type="entry name" value="Acid phosphatase/Vanadium-dependent haloperoxidase"/>
    <property type="match status" value="1"/>
</dbReference>
<keyword evidence="4" id="KW-0378">Hydrolase</keyword>
<dbReference type="GO" id="GO:0006644">
    <property type="term" value="P:phospholipid metabolic process"/>
    <property type="evidence" value="ECO:0007669"/>
    <property type="project" value="InterPro"/>
</dbReference>
<proteinExistence type="inferred from homology"/>
<keyword evidence="5 7" id="KW-1133">Transmembrane helix</keyword>
<evidence type="ECO:0000313" key="9">
    <source>
        <dbReference type="EMBL" id="KAG6505948.1"/>
    </source>
</evidence>
<dbReference type="InterPro" id="IPR036938">
    <property type="entry name" value="PAP2/HPO_sf"/>
</dbReference>
<dbReference type="Pfam" id="PF01569">
    <property type="entry name" value="PAP2"/>
    <property type="match status" value="1"/>
</dbReference>
<feature type="transmembrane region" description="Helical" evidence="7">
    <location>
        <begin position="66"/>
        <end position="84"/>
    </location>
</feature>
<dbReference type="Proteomes" id="UP000734854">
    <property type="component" value="Unassembled WGS sequence"/>
</dbReference>
<evidence type="ECO:0000313" key="10">
    <source>
        <dbReference type="Proteomes" id="UP000734854"/>
    </source>
</evidence>
<evidence type="ECO:0000256" key="3">
    <source>
        <dbReference type="ARBA" id="ARBA00022692"/>
    </source>
</evidence>
<dbReference type="PANTHER" id="PTHR10165:SF35">
    <property type="entry name" value="RE23632P"/>
    <property type="match status" value="1"/>
</dbReference>
<organism evidence="9 10">
    <name type="scientific">Zingiber officinale</name>
    <name type="common">Ginger</name>
    <name type="synonym">Amomum zingiber</name>
    <dbReference type="NCBI Taxonomy" id="94328"/>
    <lineage>
        <taxon>Eukaryota</taxon>
        <taxon>Viridiplantae</taxon>
        <taxon>Streptophyta</taxon>
        <taxon>Embryophyta</taxon>
        <taxon>Tracheophyta</taxon>
        <taxon>Spermatophyta</taxon>
        <taxon>Magnoliopsida</taxon>
        <taxon>Liliopsida</taxon>
        <taxon>Zingiberales</taxon>
        <taxon>Zingiberaceae</taxon>
        <taxon>Zingiber</taxon>
    </lineage>
</organism>
<evidence type="ECO:0000256" key="5">
    <source>
        <dbReference type="ARBA" id="ARBA00022989"/>
    </source>
</evidence>
<keyword evidence="10" id="KW-1185">Reference proteome</keyword>
<evidence type="ECO:0000256" key="6">
    <source>
        <dbReference type="ARBA" id="ARBA00023136"/>
    </source>
</evidence>
<dbReference type="GO" id="GO:0046839">
    <property type="term" value="P:phospholipid dephosphorylation"/>
    <property type="evidence" value="ECO:0007669"/>
    <property type="project" value="TreeGrafter"/>
</dbReference>
<dbReference type="FunFam" id="1.20.144.10:FF:000001">
    <property type="entry name" value="Lipid phosphate phosphatase 2"/>
    <property type="match status" value="1"/>
</dbReference>
<evidence type="ECO:0000259" key="8">
    <source>
        <dbReference type="SMART" id="SM00014"/>
    </source>
</evidence>
<dbReference type="Gene3D" id="1.20.144.10">
    <property type="entry name" value="Phosphatidic acid phosphatase type 2/haloperoxidase"/>
    <property type="match status" value="1"/>
</dbReference>
<dbReference type="CDD" id="cd03390">
    <property type="entry name" value="PAP2_containing_1_like"/>
    <property type="match status" value="1"/>
</dbReference>
<evidence type="ECO:0000256" key="2">
    <source>
        <dbReference type="ARBA" id="ARBA00008816"/>
    </source>
</evidence>
<dbReference type="GO" id="GO:0008195">
    <property type="term" value="F:phosphatidate phosphatase activity"/>
    <property type="evidence" value="ECO:0007669"/>
    <property type="project" value="TreeGrafter"/>
</dbReference>
<accession>A0A8J5GTJ6</accession>
<name>A0A8J5GTJ6_ZINOF</name>
<evidence type="ECO:0000256" key="4">
    <source>
        <dbReference type="ARBA" id="ARBA00022801"/>
    </source>
</evidence>
<gene>
    <name evidence="9" type="ORF">ZIOFF_031261</name>
</gene>
<feature type="transmembrane region" description="Helical" evidence="7">
    <location>
        <begin position="222"/>
        <end position="241"/>
    </location>
</feature>
<comment type="similarity">
    <text evidence="2">Belongs to the PA-phosphatase related phosphoesterase family.</text>
</comment>
<evidence type="ECO:0000256" key="1">
    <source>
        <dbReference type="ARBA" id="ARBA00004141"/>
    </source>
</evidence>
<reference evidence="9 10" key="1">
    <citation type="submission" date="2020-08" db="EMBL/GenBank/DDBJ databases">
        <title>Plant Genome Project.</title>
        <authorList>
            <person name="Zhang R.-G."/>
        </authorList>
    </citation>
    <scope>NUCLEOTIDE SEQUENCE [LARGE SCALE GENOMIC DNA]</scope>
    <source>
        <tissue evidence="9">Rhizome</tissue>
    </source>
</reference>
<feature type="transmembrane region" description="Helical" evidence="7">
    <location>
        <begin position="191"/>
        <end position="210"/>
    </location>
</feature>
<sequence>MSKSHRTFPSVCGTRHDDRFYVPIEEEHSAVLGRSCATRLVSFNWLKVSVGFVHCVTLSSSSSSSSWQILAVLLPFSIILAIYFRRRNAFDLHNAILGLLFSVLITGVITDAIKDAVGRPRPDFYWRCFPDGVPNYEPNTTRAICHGEKSVIREGHKSFPSGHSSWSFAGLGFLSWYLAGKLKAFDGRGHVAKLCIVFLPLLAAALVAISRVDDYWHHWQDVFTGGFLGLVVASFCYLQFFPPPYDLQGWLPHAYLQAVSDARDNVPLQPFAASSLRTRPSEVESVAVASGHQDGRYARNTSTILDSMEAGRRNGP</sequence>
<dbReference type="AlphaFoldDB" id="A0A8J5GTJ6"/>
<comment type="subcellular location">
    <subcellularLocation>
        <location evidence="1">Membrane</location>
        <topology evidence="1">Multi-pass membrane protein</topology>
    </subcellularLocation>
</comment>
<dbReference type="EMBL" id="JACMSC010000009">
    <property type="protein sequence ID" value="KAG6505948.1"/>
    <property type="molecule type" value="Genomic_DNA"/>
</dbReference>
<dbReference type="InterPro" id="IPR000326">
    <property type="entry name" value="PAP2/HPO"/>
</dbReference>
<feature type="domain" description="Phosphatidic acid phosphatase type 2/haloperoxidase" evidence="8">
    <location>
        <begin position="94"/>
        <end position="237"/>
    </location>
</feature>